<name>A0A5B7FGZ9_PORTR</name>
<gene>
    <name evidence="1" type="ORF">E2C01_037396</name>
</gene>
<sequence length="45" mass="5047">MTKTWVLVHLCGEDKSSLIITYPSYGKAVFTLKNINFSQTVEGII</sequence>
<evidence type="ECO:0000313" key="1">
    <source>
        <dbReference type="EMBL" id="MPC43744.1"/>
    </source>
</evidence>
<reference evidence="1 2" key="1">
    <citation type="submission" date="2019-05" db="EMBL/GenBank/DDBJ databases">
        <title>Another draft genome of Portunus trituberculatus and its Hox gene families provides insights of decapod evolution.</title>
        <authorList>
            <person name="Jeong J.-H."/>
            <person name="Song I."/>
            <person name="Kim S."/>
            <person name="Choi T."/>
            <person name="Kim D."/>
            <person name="Ryu S."/>
            <person name="Kim W."/>
        </authorList>
    </citation>
    <scope>NUCLEOTIDE SEQUENCE [LARGE SCALE GENOMIC DNA]</scope>
    <source>
        <tissue evidence="1">Muscle</tissue>
    </source>
</reference>
<dbReference type="Proteomes" id="UP000324222">
    <property type="component" value="Unassembled WGS sequence"/>
</dbReference>
<dbReference type="AlphaFoldDB" id="A0A5B7FGZ9"/>
<accession>A0A5B7FGZ9</accession>
<dbReference type="EMBL" id="VSRR010005969">
    <property type="protein sequence ID" value="MPC43744.1"/>
    <property type="molecule type" value="Genomic_DNA"/>
</dbReference>
<comment type="caution">
    <text evidence="1">The sequence shown here is derived from an EMBL/GenBank/DDBJ whole genome shotgun (WGS) entry which is preliminary data.</text>
</comment>
<keyword evidence="2" id="KW-1185">Reference proteome</keyword>
<protein>
    <submittedName>
        <fullName evidence="1">Uncharacterized protein</fullName>
    </submittedName>
</protein>
<organism evidence="1 2">
    <name type="scientific">Portunus trituberculatus</name>
    <name type="common">Swimming crab</name>
    <name type="synonym">Neptunus trituberculatus</name>
    <dbReference type="NCBI Taxonomy" id="210409"/>
    <lineage>
        <taxon>Eukaryota</taxon>
        <taxon>Metazoa</taxon>
        <taxon>Ecdysozoa</taxon>
        <taxon>Arthropoda</taxon>
        <taxon>Crustacea</taxon>
        <taxon>Multicrustacea</taxon>
        <taxon>Malacostraca</taxon>
        <taxon>Eumalacostraca</taxon>
        <taxon>Eucarida</taxon>
        <taxon>Decapoda</taxon>
        <taxon>Pleocyemata</taxon>
        <taxon>Brachyura</taxon>
        <taxon>Eubrachyura</taxon>
        <taxon>Portunoidea</taxon>
        <taxon>Portunidae</taxon>
        <taxon>Portuninae</taxon>
        <taxon>Portunus</taxon>
    </lineage>
</organism>
<evidence type="ECO:0000313" key="2">
    <source>
        <dbReference type="Proteomes" id="UP000324222"/>
    </source>
</evidence>
<proteinExistence type="predicted"/>